<dbReference type="EMBL" id="FORH01000009">
    <property type="protein sequence ID" value="SFK09803.1"/>
    <property type="molecule type" value="Genomic_DNA"/>
</dbReference>
<reference evidence="3" key="1">
    <citation type="submission" date="2016-10" db="EMBL/GenBank/DDBJ databases">
        <authorList>
            <person name="Varghese N."/>
            <person name="Submissions S."/>
        </authorList>
    </citation>
    <scope>NUCLEOTIDE SEQUENCE [LARGE SCALE GENOMIC DNA]</scope>
    <source>
        <strain evidence="3">DSM 26471</strain>
    </source>
</reference>
<name>A0A1I3WRH9_9RHOB</name>
<feature type="signal peptide" evidence="1">
    <location>
        <begin position="1"/>
        <end position="23"/>
    </location>
</feature>
<evidence type="ECO:0000313" key="3">
    <source>
        <dbReference type="Proteomes" id="UP000199630"/>
    </source>
</evidence>
<proteinExistence type="predicted"/>
<protein>
    <recommendedName>
        <fullName evidence="4">Invasion protein IalB, involved in pathogenesis</fullName>
    </recommendedName>
</protein>
<dbReference type="InterPro" id="IPR010642">
    <property type="entry name" value="Invasion_prot_B"/>
</dbReference>
<evidence type="ECO:0008006" key="4">
    <source>
        <dbReference type="Google" id="ProtNLM"/>
    </source>
</evidence>
<dbReference type="Pfam" id="PF06776">
    <property type="entry name" value="IalB"/>
    <property type="match status" value="1"/>
</dbReference>
<dbReference type="RefSeq" id="WP_090062462.1">
    <property type="nucleotide sequence ID" value="NZ_FORH01000009.1"/>
</dbReference>
<accession>A0A1I3WRH9</accession>
<dbReference type="STRING" id="588602.SAMN04487991_3801"/>
<feature type="chain" id="PRO_5011532699" description="Invasion protein IalB, involved in pathogenesis" evidence="1">
    <location>
        <begin position="24"/>
        <end position="185"/>
    </location>
</feature>
<dbReference type="AlphaFoldDB" id="A0A1I3WRH9"/>
<evidence type="ECO:0000313" key="2">
    <source>
        <dbReference type="EMBL" id="SFK09803.1"/>
    </source>
</evidence>
<organism evidence="2 3">
    <name type="scientific">Celeribacter neptunius</name>
    <dbReference type="NCBI Taxonomy" id="588602"/>
    <lineage>
        <taxon>Bacteria</taxon>
        <taxon>Pseudomonadati</taxon>
        <taxon>Pseudomonadota</taxon>
        <taxon>Alphaproteobacteria</taxon>
        <taxon>Rhodobacterales</taxon>
        <taxon>Roseobacteraceae</taxon>
        <taxon>Celeribacter</taxon>
    </lineage>
</organism>
<dbReference type="OrthoDB" id="9806572at2"/>
<sequence>MSFSVKQTLLAAAAVIVTGPALAQESTNQVGSNTDWYVYEESEPAKSCWAVSIPKETLNTDSAGRPKSVTRSEIMLFVTYAPGNGVNGQVSFLGGYPFAPGSGVTMEIGGTEFTLFTNADLPTKEEKETAWAVTAEDDAKIIAAMKRGASATLTGRSARGTITKDTFSLLGFTASVEDAAKRCAQ</sequence>
<gene>
    <name evidence="2" type="ORF">SAMN04487991_3801</name>
</gene>
<dbReference type="Gene3D" id="2.60.40.1880">
    <property type="entry name" value="Invasion associated locus B (IalB) protein"/>
    <property type="match status" value="1"/>
</dbReference>
<keyword evidence="3" id="KW-1185">Reference proteome</keyword>
<evidence type="ECO:0000256" key="1">
    <source>
        <dbReference type="SAM" id="SignalP"/>
    </source>
</evidence>
<dbReference type="InterPro" id="IPR038696">
    <property type="entry name" value="IalB_sf"/>
</dbReference>
<keyword evidence="1" id="KW-0732">Signal</keyword>
<dbReference type="Proteomes" id="UP000199630">
    <property type="component" value="Unassembled WGS sequence"/>
</dbReference>